<proteinExistence type="predicted"/>
<dbReference type="Proteomes" id="UP000198707">
    <property type="component" value="Unassembled WGS sequence"/>
</dbReference>
<feature type="region of interest" description="Disordered" evidence="1">
    <location>
        <begin position="1"/>
        <end position="26"/>
    </location>
</feature>
<dbReference type="InterPro" id="IPR002372">
    <property type="entry name" value="PQQ_rpt_dom"/>
</dbReference>
<dbReference type="InterPro" id="IPR015943">
    <property type="entry name" value="WD40/YVTN_repeat-like_dom_sf"/>
</dbReference>
<dbReference type="SUPFAM" id="SSF50998">
    <property type="entry name" value="Quinoprotein alcohol dehydrogenase-like"/>
    <property type="match status" value="1"/>
</dbReference>
<dbReference type="RefSeq" id="WP_092373944.1">
    <property type="nucleotide sequence ID" value="NZ_BOPI01000049.1"/>
</dbReference>
<dbReference type="STRING" id="1144548.SAMN05443287_101397"/>
<keyword evidence="4" id="KW-1185">Reference proteome</keyword>
<dbReference type="AlphaFoldDB" id="A0A1H6RTH9"/>
<reference evidence="4" key="1">
    <citation type="submission" date="2016-10" db="EMBL/GenBank/DDBJ databases">
        <authorList>
            <person name="Varghese N."/>
            <person name="Submissions S."/>
        </authorList>
    </citation>
    <scope>NUCLEOTIDE SEQUENCE [LARGE SCALE GENOMIC DNA]</scope>
    <source>
        <strain evidence="4">CGMCC 4.7038</strain>
    </source>
</reference>
<dbReference type="OrthoDB" id="3757373at2"/>
<protein>
    <submittedName>
        <fullName evidence="3">PQQ-like domain-containing protein</fullName>
    </submittedName>
</protein>
<evidence type="ECO:0000313" key="4">
    <source>
        <dbReference type="Proteomes" id="UP000198707"/>
    </source>
</evidence>
<evidence type="ECO:0000313" key="3">
    <source>
        <dbReference type="EMBL" id="SEI59061.1"/>
    </source>
</evidence>
<dbReference type="Gene3D" id="2.130.10.10">
    <property type="entry name" value="YVTN repeat-like/Quinoprotein amine dehydrogenase"/>
    <property type="match status" value="1"/>
</dbReference>
<dbReference type="InterPro" id="IPR011047">
    <property type="entry name" value="Quinoprotein_ADH-like_sf"/>
</dbReference>
<organism evidence="3 4">
    <name type="scientific">Micromonospora phaseoli</name>
    <dbReference type="NCBI Taxonomy" id="1144548"/>
    <lineage>
        <taxon>Bacteria</taxon>
        <taxon>Bacillati</taxon>
        <taxon>Actinomycetota</taxon>
        <taxon>Actinomycetes</taxon>
        <taxon>Micromonosporales</taxon>
        <taxon>Micromonosporaceae</taxon>
        <taxon>Micromonospora</taxon>
    </lineage>
</organism>
<name>A0A1H6RTH9_9ACTN</name>
<sequence>MTLIDLGELTEPTDPPATRRRPRHGSRRLSAAIVALVGLLTLAGAAPPARRVHATVPAALGSDLFLTQEHVFTVTPLPRVTDGSQELLAYPRPERATGTPQRLAPLWRVPVPIGNRIYRVQSVADSGVLVSMARESAGTSETLHIDARTGEERWRTPGVVILDEPGRALVRTFGDVTTDKLWSIDLATARDLWSIPLPVASVDYRQRDGLVDTIVLSALDGEVVVIDPENGAIRHRLGVPDDNPAGYQQAAVIGDLVVVIRNSNTVTAYTVEGLVRRWQATVPTATYVTSCGPLLCTGLASGGMTALDPASGAVRWSKEGTVDLLLTGEQRALAAMAGSSGAVQGLVTFDLTSGEVLAEHGPWELVARYEYAPQMLGVRQVPDVGLVLARLDPTQERPRTVDVLAGAAGSCQSRYELVACRLHNGDFGVWQLPA</sequence>
<dbReference type="Pfam" id="PF13360">
    <property type="entry name" value="PQQ_2"/>
    <property type="match status" value="1"/>
</dbReference>
<evidence type="ECO:0000256" key="1">
    <source>
        <dbReference type="SAM" id="MobiDB-lite"/>
    </source>
</evidence>
<evidence type="ECO:0000259" key="2">
    <source>
        <dbReference type="Pfam" id="PF13360"/>
    </source>
</evidence>
<dbReference type="EMBL" id="FNYV01000001">
    <property type="protein sequence ID" value="SEI59061.1"/>
    <property type="molecule type" value="Genomic_DNA"/>
</dbReference>
<gene>
    <name evidence="3" type="ORF">SAMN05443287_101397</name>
</gene>
<accession>A0A1H6RTH9</accession>
<feature type="domain" description="Pyrrolo-quinoline quinone repeat" evidence="2">
    <location>
        <begin position="106"/>
        <end position="317"/>
    </location>
</feature>